<evidence type="ECO:0000313" key="2">
    <source>
        <dbReference type="EMBL" id="CEM14639.1"/>
    </source>
</evidence>
<reference evidence="2 3" key="1">
    <citation type="submission" date="2014-11" db="EMBL/GenBank/DDBJ databases">
        <authorList>
            <person name="Zhu J."/>
            <person name="Qi W."/>
            <person name="Song R."/>
        </authorList>
    </citation>
    <scope>NUCLEOTIDE SEQUENCE [LARGE SCALE GENOMIC DNA]</scope>
</reference>
<protein>
    <submittedName>
        <fullName evidence="2">Uncharacterized protein</fullName>
    </submittedName>
</protein>
<dbReference type="VEuPathDB" id="CryptoDB:Vbra_21432"/>
<sequence length="81" mass="9272">MDDQEWKTSGRAEARRAKLKERKATGQLKLTSDQKDALAHAASEELEEEDTPERNVSGAEDRHIGGDGWRGEFRPPEWPRR</sequence>
<gene>
    <name evidence="2" type="ORF">Vbra_21432</name>
</gene>
<organism evidence="2 3">
    <name type="scientific">Vitrella brassicaformis (strain CCMP3155)</name>
    <dbReference type="NCBI Taxonomy" id="1169540"/>
    <lineage>
        <taxon>Eukaryota</taxon>
        <taxon>Sar</taxon>
        <taxon>Alveolata</taxon>
        <taxon>Colpodellida</taxon>
        <taxon>Vitrellaceae</taxon>
        <taxon>Vitrella</taxon>
    </lineage>
</organism>
<dbReference type="InParanoid" id="A0A0G4FL57"/>
<feature type="region of interest" description="Disordered" evidence="1">
    <location>
        <begin position="1"/>
        <end position="81"/>
    </location>
</feature>
<proteinExistence type="predicted"/>
<evidence type="ECO:0000313" key="3">
    <source>
        <dbReference type="Proteomes" id="UP000041254"/>
    </source>
</evidence>
<name>A0A0G4FL57_VITBC</name>
<dbReference type="AlphaFoldDB" id="A0A0G4FL57"/>
<dbReference type="EMBL" id="CDMY01000456">
    <property type="protein sequence ID" value="CEM14639.1"/>
    <property type="molecule type" value="Genomic_DNA"/>
</dbReference>
<feature type="compositionally biased region" description="Basic and acidic residues" evidence="1">
    <location>
        <begin position="1"/>
        <end position="16"/>
    </location>
</feature>
<evidence type="ECO:0000256" key="1">
    <source>
        <dbReference type="SAM" id="MobiDB-lite"/>
    </source>
</evidence>
<keyword evidence="3" id="KW-1185">Reference proteome</keyword>
<dbReference type="Proteomes" id="UP000041254">
    <property type="component" value="Unassembled WGS sequence"/>
</dbReference>
<feature type="compositionally biased region" description="Basic and acidic residues" evidence="1">
    <location>
        <begin position="59"/>
        <end position="81"/>
    </location>
</feature>
<accession>A0A0G4FL57</accession>